<evidence type="ECO:0008006" key="3">
    <source>
        <dbReference type="Google" id="ProtNLM"/>
    </source>
</evidence>
<evidence type="ECO:0000313" key="1">
    <source>
        <dbReference type="EMBL" id="BBP86915.1"/>
    </source>
</evidence>
<dbReference type="EMBL" id="AP021906">
    <property type="protein sequence ID" value="BBP86915.1"/>
    <property type="molecule type" value="Genomic_DNA"/>
</dbReference>
<dbReference type="InterPro" id="IPR029058">
    <property type="entry name" value="AB_hydrolase_fold"/>
</dbReference>
<name>A0A5S9M2B4_BACIA</name>
<protein>
    <recommendedName>
        <fullName evidence="3">Serine aminopeptidase S33 domain-containing protein</fullName>
    </recommendedName>
</protein>
<dbReference type="Proteomes" id="UP000464658">
    <property type="component" value="Chromosome"/>
</dbReference>
<dbReference type="SUPFAM" id="SSF53474">
    <property type="entry name" value="alpha/beta-Hydrolases"/>
    <property type="match status" value="1"/>
</dbReference>
<sequence>MNESTREVISWIKENANGRQVILIGFSLGAQIAVDVLSREPDIVDIAVINSALV</sequence>
<organism evidence="1 2">
    <name type="scientific">Bacillus safensis</name>
    <dbReference type="NCBI Taxonomy" id="561879"/>
    <lineage>
        <taxon>Bacteria</taxon>
        <taxon>Bacillati</taxon>
        <taxon>Bacillota</taxon>
        <taxon>Bacilli</taxon>
        <taxon>Bacillales</taxon>
        <taxon>Bacillaceae</taxon>
        <taxon>Bacillus</taxon>
    </lineage>
</organism>
<dbReference type="Gene3D" id="3.40.50.1820">
    <property type="entry name" value="alpha/beta hydrolase"/>
    <property type="match status" value="1"/>
</dbReference>
<reference evidence="1 2" key="1">
    <citation type="submission" date="2019-12" db="EMBL/GenBank/DDBJ databases">
        <title>Full genome sequence of a Bacillus safensis strain isolated from commercially available natto in Indonesia.</title>
        <authorList>
            <person name="Yoshida M."/>
            <person name="Uomi M."/>
            <person name="Waturangi D."/>
            <person name="Ekaputri J.J."/>
            <person name="Setiamarga D.H.E."/>
        </authorList>
    </citation>
    <scope>NUCLEOTIDE SEQUENCE [LARGE SCALE GENOMIC DNA]</scope>
    <source>
        <strain evidence="1 2">IDN1</strain>
    </source>
</reference>
<accession>A0A5S9M2B4</accession>
<dbReference type="AlphaFoldDB" id="A0A5S9M2B4"/>
<proteinExistence type="predicted"/>
<evidence type="ECO:0000313" key="2">
    <source>
        <dbReference type="Proteomes" id="UP000464658"/>
    </source>
</evidence>
<gene>
    <name evidence="1" type="ORF">BsIDN1_05330</name>
</gene>